<name>A0A368K6X1_9HYPH</name>
<dbReference type="Proteomes" id="UP000253420">
    <property type="component" value="Unassembled WGS sequence"/>
</dbReference>
<comment type="caution">
    <text evidence="1">The sequence shown here is derived from an EMBL/GenBank/DDBJ whole genome shotgun (WGS) entry which is preliminary data.</text>
</comment>
<reference evidence="1 2" key="1">
    <citation type="submission" date="2018-07" db="EMBL/GenBank/DDBJ databases">
        <title>The draft genome of Phyllobacterium salinisoli.</title>
        <authorList>
            <person name="Liu L."/>
            <person name="Li L."/>
            <person name="Zhang X."/>
            <person name="Liang L."/>
        </authorList>
    </citation>
    <scope>NUCLEOTIDE SEQUENCE [LARGE SCALE GENOMIC DNA]</scope>
    <source>
        <strain evidence="1 2">LLAN61</strain>
    </source>
</reference>
<evidence type="ECO:0000313" key="2">
    <source>
        <dbReference type="Proteomes" id="UP000253420"/>
    </source>
</evidence>
<evidence type="ECO:0000313" key="1">
    <source>
        <dbReference type="EMBL" id="RCS25116.1"/>
    </source>
</evidence>
<keyword evidence="2" id="KW-1185">Reference proteome</keyword>
<organism evidence="1 2">
    <name type="scientific">Phyllobacterium salinisoli</name>
    <dbReference type="NCBI Taxonomy" id="1899321"/>
    <lineage>
        <taxon>Bacteria</taxon>
        <taxon>Pseudomonadati</taxon>
        <taxon>Pseudomonadota</taxon>
        <taxon>Alphaproteobacteria</taxon>
        <taxon>Hyphomicrobiales</taxon>
        <taxon>Phyllobacteriaceae</taxon>
        <taxon>Phyllobacterium</taxon>
    </lineage>
</organism>
<protein>
    <submittedName>
        <fullName evidence="1">Uncharacterized protein</fullName>
    </submittedName>
</protein>
<dbReference type="AlphaFoldDB" id="A0A368K6X1"/>
<accession>A0A368K6X1</accession>
<proteinExistence type="predicted"/>
<gene>
    <name evidence="1" type="ORF">DUT91_06740</name>
</gene>
<dbReference type="EMBL" id="QOZG01000002">
    <property type="protein sequence ID" value="RCS25116.1"/>
    <property type="molecule type" value="Genomic_DNA"/>
</dbReference>
<sequence>MGVVGEFSLKFETGFHAMTDISNEEIEGRLVAQREVLGLVLALLARQTDAGERFWDELEGRAAFQNQQEDPGALPTGAFATQAALMREYRLIVEEARGRFAEGKEKPWEKL</sequence>